<dbReference type="InterPro" id="IPR003462">
    <property type="entry name" value="ODC_Mu_crystall"/>
</dbReference>
<evidence type="ECO:0008006" key="4">
    <source>
        <dbReference type="Google" id="ProtNLM"/>
    </source>
</evidence>
<dbReference type="PIRSF" id="PIRSF001439">
    <property type="entry name" value="CryM"/>
    <property type="match status" value="1"/>
</dbReference>
<dbReference type="PANTHER" id="PTHR13812:SF19">
    <property type="entry name" value="KETIMINE REDUCTASE MU-CRYSTALLIN"/>
    <property type="match status" value="1"/>
</dbReference>
<dbReference type="PANTHER" id="PTHR13812">
    <property type="entry name" value="KETIMINE REDUCTASE MU-CRYSTALLIN"/>
    <property type="match status" value="1"/>
</dbReference>
<dbReference type="GO" id="GO:0019752">
    <property type="term" value="P:carboxylic acid metabolic process"/>
    <property type="evidence" value="ECO:0007669"/>
    <property type="project" value="UniProtKB-ARBA"/>
</dbReference>
<protein>
    <recommendedName>
        <fullName evidence="4">Ornithine cyclodeaminase</fullName>
    </recommendedName>
</protein>
<dbReference type="Gene3D" id="3.40.50.720">
    <property type="entry name" value="NAD(P)-binding Rossmann-like Domain"/>
    <property type="match status" value="1"/>
</dbReference>
<dbReference type="GO" id="GO:0005737">
    <property type="term" value="C:cytoplasm"/>
    <property type="evidence" value="ECO:0007669"/>
    <property type="project" value="TreeGrafter"/>
</dbReference>
<dbReference type="Gene3D" id="3.30.1780.10">
    <property type="entry name" value="ornithine cyclodeaminase, domain 1"/>
    <property type="match status" value="1"/>
</dbReference>
<dbReference type="EMBL" id="LJUJ01000009">
    <property type="protein sequence ID" value="KPK63758.1"/>
    <property type="molecule type" value="Genomic_DNA"/>
</dbReference>
<gene>
    <name evidence="2" type="ORF">AMJ83_05675</name>
</gene>
<comment type="similarity">
    <text evidence="1">Belongs to the ornithine cyclodeaminase/mu-crystallin family.</text>
</comment>
<dbReference type="InterPro" id="IPR036291">
    <property type="entry name" value="NAD(P)-bd_dom_sf"/>
</dbReference>
<name>A0A0S8FT81_UNCW3</name>
<dbReference type="Pfam" id="PF02423">
    <property type="entry name" value="OCD_Mu_crystall"/>
    <property type="match status" value="1"/>
</dbReference>
<accession>A0A0S8FT81</accession>
<dbReference type="STRING" id="1703779.AMJ83_05675"/>
<dbReference type="AlphaFoldDB" id="A0A0S8FT81"/>
<dbReference type="SUPFAM" id="SSF51735">
    <property type="entry name" value="NAD(P)-binding Rossmann-fold domains"/>
    <property type="match status" value="1"/>
</dbReference>
<evidence type="ECO:0000313" key="3">
    <source>
        <dbReference type="Proteomes" id="UP000051373"/>
    </source>
</evidence>
<dbReference type="GO" id="GO:0016491">
    <property type="term" value="F:oxidoreductase activity"/>
    <property type="evidence" value="ECO:0007669"/>
    <property type="project" value="UniProtKB-ARBA"/>
</dbReference>
<reference evidence="2 3" key="1">
    <citation type="journal article" date="2015" name="Microbiome">
        <title>Genomic resolution of linkages in carbon, nitrogen, and sulfur cycling among widespread estuary sediment bacteria.</title>
        <authorList>
            <person name="Baker B.J."/>
            <person name="Lazar C.S."/>
            <person name="Teske A.P."/>
            <person name="Dick G.J."/>
        </authorList>
    </citation>
    <scope>NUCLEOTIDE SEQUENCE [LARGE SCALE GENOMIC DNA]</scope>
    <source>
        <strain evidence="2">SM23_42</strain>
    </source>
</reference>
<organism evidence="2 3">
    <name type="scientific">candidate division WOR_3 bacterium SM23_42</name>
    <dbReference type="NCBI Taxonomy" id="1703779"/>
    <lineage>
        <taxon>Bacteria</taxon>
        <taxon>Bacteria division WOR-3</taxon>
    </lineage>
</organism>
<dbReference type="InterPro" id="IPR023401">
    <property type="entry name" value="ODC_N"/>
</dbReference>
<proteinExistence type="inferred from homology"/>
<evidence type="ECO:0000256" key="1">
    <source>
        <dbReference type="ARBA" id="ARBA00008903"/>
    </source>
</evidence>
<dbReference type="FunFam" id="3.40.50.720:FF:000311">
    <property type="entry name" value="Ornithine cyclodeaminase"/>
    <property type="match status" value="1"/>
</dbReference>
<dbReference type="Proteomes" id="UP000051373">
    <property type="component" value="Unassembled WGS sequence"/>
</dbReference>
<sequence>MEDTITVLENAFSDLATENAVMPQRTPITSPDHNGLALFMPAYLKGMGALGAKVVTVYKQNPAKYKMPTVLGTIILLEEKTGAPIAVMDGGYLTAMRTGGVAGLATKILAAKDAKVHTLIGTGGMARTHAWAVDCARKIEKLYIYSIDPIESREAFRDSLKDIISCEILLANEPAQAVKEADIVTIITSAKDPVVNGDWFKPGTHINGIGSHAPAMRELDSKTVMKSKVVCDLVDACKAEAGDFIIPVEAGEWSWDNVHGSLGDVITGKIPGRENDDEITLFKSVGLAIQDISTAFHVYNKAVEMGVGSDFSF</sequence>
<evidence type="ECO:0000313" key="2">
    <source>
        <dbReference type="EMBL" id="KPK63758.1"/>
    </source>
</evidence>
<comment type="caution">
    <text evidence="2">The sequence shown here is derived from an EMBL/GenBank/DDBJ whole genome shotgun (WGS) entry which is preliminary data.</text>
</comment>